<feature type="domain" description="ABC transporter" evidence="8">
    <location>
        <begin position="17"/>
        <end position="252"/>
    </location>
</feature>
<keyword evidence="6 7" id="KW-0472">Membrane</keyword>
<proteinExistence type="inferred from homology"/>
<dbReference type="GO" id="GO:0016887">
    <property type="term" value="F:ATP hydrolysis activity"/>
    <property type="evidence" value="ECO:0007669"/>
    <property type="project" value="InterPro"/>
</dbReference>
<dbReference type="GO" id="GO:0005524">
    <property type="term" value="F:ATP binding"/>
    <property type="evidence" value="ECO:0007669"/>
    <property type="project" value="UniProtKB-KW"/>
</dbReference>
<keyword evidence="4 7" id="KW-0067">ATP-binding</keyword>
<keyword evidence="5 7" id="KW-1278">Translocase</keyword>
<evidence type="ECO:0000259" key="8">
    <source>
        <dbReference type="PROSITE" id="PS50893"/>
    </source>
</evidence>
<evidence type="ECO:0000256" key="4">
    <source>
        <dbReference type="ARBA" id="ARBA00022840"/>
    </source>
</evidence>
<dbReference type="Gene3D" id="2.40.50.100">
    <property type="match status" value="1"/>
</dbReference>
<protein>
    <recommendedName>
        <fullName evidence="7">Spermidine/putrescine import ATP-binding protein PotA</fullName>
        <ecNumber evidence="7">7.6.2.11</ecNumber>
    </recommendedName>
</protein>
<dbReference type="EC" id="7.6.2.11" evidence="7"/>
<dbReference type="InterPro" id="IPR003593">
    <property type="entry name" value="AAA+_ATPase"/>
</dbReference>
<dbReference type="InterPro" id="IPR003439">
    <property type="entry name" value="ABC_transporter-like_ATP-bd"/>
</dbReference>
<evidence type="ECO:0000256" key="7">
    <source>
        <dbReference type="RuleBase" id="RU364083"/>
    </source>
</evidence>
<dbReference type="Pfam" id="PF00005">
    <property type="entry name" value="ABC_tran"/>
    <property type="match status" value="1"/>
</dbReference>
<dbReference type="InterPro" id="IPR005893">
    <property type="entry name" value="PotA-like"/>
</dbReference>
<keyword evidence="3 7" id="KW-0547">Nucleotide-binding</keyword>
<dbReference type="InterPro" id="IPR027417">
    <property type="entry name" value="P-loop_NTPase"/>
</dbReference>
<dbReference type="InterPro" id="IPR013611">
    <property type="entry name" value="Transp-assoc_OB_typ2"/>
</dbReference>
<dbReference type="InterPro" id="IPR008995">
    <property type="entry name" value="Mo/tungstate-bd_C_term_dom"/>
</dbReference>
<dbReference type="GO" id="GO:0015847">
    <property type="term" value="P:putrescine transport"/>
    <property type="evidence" value="ECO:0007669"/>
    <property type="project" value="UniProtKB-ARBA"/>
</dbReference>
<accession>A0A7C9V5Q7</accession>
<dbReference type="PROSITE" id="PS00211">
    <property type="entry name" value="ABC_TRANSPORTER_1"/>
    <property type="match status" value="1"/>
</dbReference>
<dbReference type="RefSeq" id="WP_165116925.1">
    <property type="nucleotide sequence ID" value="NZ_JAAKZG010000004.1"/>
</dbReference>
<dbReference type="InterPro" id="IPR050093">
    <property type="entry name" value="ABC_SmlMolc_Importer"/>
</dbReference>
<dbReference type="EMBL" id="JAAKZG010000004">
    <property type="protein sequence ID" value="NGN41425.1"/>
    <property type="molecule type" value="Genomic_DNA"/>
</dbReference>
<name>A0A7C9V5Q7_9HYPH</name>
<dbReference type="InterPro" id="IPR017871">
    <property type="entry name" value="ABC_transporter-like_CS"/>
</dbReference>
<gene>
    <name evidence="7" type="primary">potA</name>
    <name evidence="9" type="ORF">G6N74_10130</name>
</gene>
<evidence type="ECO:0000256" key="6">
    <source>
        <dbReference type="ARBA" id="ARBA00023136"/>
    </source>
</evidence>
<organism evidence="9 10">
    <name type="scientific">Mesorhizobium zhangyense</name>
    <dbReference type="NCBI Taxonomy" id="1776730"/>
    <lineage>
        <taxon>Bacteria</taxon>
        <taxon>Pseudomonadati</taxon>
        <taxon>Pseudomonadota</taxon>
        <taxon>Alphaproteobacteria</taxon>
        <taxon>Hyphomicrobiales</taxon>
        <taxon>Phyllobacteriaceae</taxon>
        <taxon>Mesorhizobium</taxon>
    </lineage>
</organism>
<dbReference type="Proteomes" id="UP000481252">
    <property type="component" value="Unassembled WGS sequence"/>
</dbReference>
<dbReference type="GO" id="GO:0015417">
    <property type="term" value="F:ABC-type polyamine transporter activity"/>
    <property type="evidence" value="ECO:0007669"/>
    <property type="project" value="UniProtKB-EC"/>
</dbReference>
<evidence type="ECO:0000256" key="5">
    <source>
        <dbReference type="ARBA" id="ARBA00022967"/>
    </source>
</evidence>
<comment type="subunit">
    <text evidence="7">The complex is composed of two ATP-binding proteins (PotA), two transmembrane proteins (PotB and PotC) and a solute-binding protein (PotD).</text>
</comment>
<keyword evidence="2 7" id="KW-1003">Cell membrane</keyword>
<evidence type="ECO:0000313" key="9">
    <source>
        <dbReference type="EMBL" id="NGN41425.1"/>
    </source>
</evidence>
<keyword evidence="10" id="KW-1185">Reference proteome</keyword>
<dbReference type="Gene3D" id="3.40.50.300">
    <property type="entry name" value="P-loop containing nucleotide triphosphate hydrolases"/>
    <property type="match status" value="1"/>
</dbReference>
<evidence type="ECO:0000256" key="3">
    <source>
        <dbReference type="ARBA" id="ARBA00022741"/>
    </source>
</evidence>
<dbReference type="NCBIfam" id="TIGR01187">
    <property type="entry name" value="potA"/>
    <property type="match status" value="1"/>
</dbReference>
<evidence type="ECO:0000313" key="10">
    <source>
        <dbReference type="Proteomes" id="UP000481252"/>
    </source>
</evidence>
<dbReference type="GO" id="GO:0043190">
    <property type="term" value="C:ATP-binding cassette (ABC) transporter complex"/>
    <property type="evidence" value="ECO:0007669"/>
    <property type="project" value="InterPro"/>
</dbReference>
<comment type="caution">
    <text evidence="9">The sequence shown here is derived from an EMBL/GenBank/DDBJ whole genome shotgun (WGS) entry which is preliminary data.</text>
</comment>
<evidence type="ECO:0000256" key="2">
    <source>
        <dbReference type="ARBA" id="ARBA00022475"/>
    </source>
</evidence>
<comment type="catalytic activity">
    <reaction evidence="7">
        <text>ATP + H2O + polyamine-[polyamine-binding protein]Side 1 = ADP + phosphate + polyamineSide 2 + [polyamine-binding protein]Side 1.</text>
        <dbReference type="EC" id="7.6.2.11"/>
    </reaction>
</comment>
<dbReference type="AlphaFoldDB" id="A0A7C9V5Q7"/>
<dbReference type="SUPFAM" id="SSF52540">
    <property type="entry name" value="P-loop containing nucleoside triphosphate hydrolases"/>
    <property type="match status" value="1"/>
</dbReference>
<dbReference type="Pfam" id="PF08402">
    <property type="entry name" value="TOBE_2"/>
    <property type="match status" value="1"/>
</dbReference>
<reference evidence="9 10" key="1">
    <citation type="submission" date="2020-02" db="EMBL/GenBank/DDBJ databases">
        <title>Genome sequence of the type strain CGMCC 1.15528 of Mesorhizobium zhangyense.</title>
        <authorList>
            <person name="Gao J."/>
            <person name="Sun J."/>
        </authorList>
    </citation>
    <scope>NUCLEOTIDE SEQUENCE [LARGE SCALE GENOMIC DNA]</scope>
    <source>
        <strain evidence="9 10">CGMCC 1.15528</strain>
    </source>
</reference>
<keyword evidence="1 7" id="KW-0813">Transport</keyword>
<sequence>MPNDKKSEPDKTGRPAVELVDVCKVFDTSATPPAYAVDHLSLKIASGEFFTFLGPSGCGKTTTLRMIAGFESPTAGKILLEGHDVSGLPAHMRNTNTVFQSYALFPHLSVEDNVAFGLAVKRVPRSERGDRVAAALDLVRMRHAAGRKPSELSGGQQQRIALARALVNEPSVLLLDEPFGALDLKLRREMQIEVKEMQRRLGITFIFVTHDQEEALTMSDRIAVMSTGVVRQIDDPVGIYERPTDRFTAGFIGDMNMLSATVLERQDGVVEVLAADTRLKLKTNAELPAGKDCTIAMRPEALTFMRDSADDAAFAGKVESAVYVGTDRLYNIRLQTGEAMTVRVRNSRADSVLRIGEKVSLFCPSSAIHLLSDQDKK</sequence>
<comment type="similarity">
    <text evidence="7">Belongs to the ABC transporter superfamily. Spermidine/putrescine importer (TC 3.A.1.11.1) family.</text>
</comment>
<dbReference type="PROSITE" id="PS50893">
    <property type="entry name" value="ABC_TRANSPORTER_2"/>
    <property type="match status" value="1"/>
</dbReference>
<dbReference type="PANTHER" id="PTHR42781:SF4">
    <property type="entry name" value="SPERMIDINE_PUTRESCINE IMPORT ATP-BINDING PROTEIN POTA"/>
    <property type="match status" value="1"/>
</dbReference>
<evidence type="ECO:0000256" key="1">
    <source>
        <dbReference type="ARBA" id="ARBA00022448"/>
    </source>
</evidence>
<comment type="function">
    <text evidence="7">Part of the ABC transporter complex PotABCD involved in spermidine/putrescine import. Responsible for energy coupling to the transport system.</text>
</comment>
<dbReference type="FunFam" id="3.40.50.300:FF:000133">
    <property type="entry name" value="Spermidine/putrescine import ATP-binding protein PotA"/>
    <property type="match status" value="1"/>
</dbReference>
<dbReference type="PANTHER" id="PTHR42781">
    <property type="entry name" value="SPERMIDINE/PUTRESCINE IMPORT ATP-BINDING PROTEIN POTA"/>
    <property type="match status" value="1"/>
</dbReference>
<dbReference type="SUPFAM" id="SSF50331">
    <property type="entry name" value="MOP-like"/>
    <property type="match status" value="1"/>
</dbReference>
<dbReference type="SMART" id="SM00382">
    <property type="entry name" value="AAA"/>
    <property type="match status" value="1"/>
</dbReference>